<proteinExistence type="predicted"/>
<dbReference type="PANTHER" id="PTHR21091">
    <property type="entry name" value="METHYLTETRAHYDROFOLATE:HOMOCYSTEINE METHYLTRANSFERASE RELATED"/>
    <property type="match status" value="1"/>
</dbReference>
<evidence type="ECO:0000259" key="1">
    <source>
        <dbReference type="Pfam" id="PF01208"/>
    </source>
</evidence>
<sequence length="201" mass="21481">MREEEVASVVAKPPLAALGSLSPSPLSCVPSLASGSHSVSAATRHCPGELYPTSYFAVASSAGEGCHTAPHLLQTLLSYLAQAIADYVVFQVESRAHCIQIFDSWVDNYHLICGNTGQSLISKSSIWDPCHSKPKYGRRRLGSGIGVQGNVDPAYLFSPLPALTEEIQRSSLTVKIKIRFKILSSSLCGAVAIEAKRVHSS</sequence>
<dbReference type="EMBL" id="CP031001">
    <property type="protein sequence ID" value="QHN77582.1"/>
    <property type="molecule type" value="Genomic_DNA"/>
</dbReference>
<dbReference type="AlphaFoldDB" id="A0A6B9VBE6"/>
<dbReference type="GO" id="GO:0004853">
    <property type="term" value="F:uroporphyrinogen decarboxylase activity"/>
    <property type="evidence" value="ECO:0007669"/>
    <property type="project" value="InterPro"/>
</dbReference>
<gene>
    <name evidence="2" type="ORF">DS421_19g653970</name>
</gene>
<dbReference type="InterPro" id="IPR038071">
    <property type="entry name" value="UROD/MetE-like_sf"/>
</dbReference>
<dbReference type="Pfam" id="PF01208">
    <property type="entry name" value="URO-D"/>
    <property type="match status" value="1"/>
</dbReference>
<dbReference type="GO" id="GO:0006779">
    <property type="term" value="P:porphyrin-containing compound biosynthetic process"/>
    <property type="evidence" value="ECO:0007669"/>
    <property type="project" value="InterPro"/>
</dbReference>
<dbReference type="PANTHER" id="PTHR21091:SF167">
    <property type="entry name" value="UROPORPHYRINOGEN DECARBOXYLASE 1, CHLOROPLASTIC"/>
    <property type="match status" value="1"/>
</dbReference>
<evidence type="ECO:0000313" key="2">
    <source>
        <dbReference type="EMBL" id="QHN77582.1"/>
    </source>
</evidence>
<name>A0A6B9VBE6_ARAHY</name>
<protein>
    <submittedName>
        <fullName evidence="2">Uroporphyrinogen decarboxylase 1</fullName>
    </submittedName>
</protein>
<dbReference type="InterPro" id="IPR000257">
    <property type="entry name" value="Uroporphyrinogen_deCOase"/>
</dbReference>
<reference evidence="2 3" key="1">
    <citation type="submission" date="2020-01" db="EMBL/GenBank/DDBJ databases">
        <title>Genome sequence of Arachis hypogaea, cultivar Shitouqi.</title>
        <authorList>
            <person name="Zhuang W."/>
            <person name="Chen H."/>
            <person name="Varshney R."/>
            <person name="Wang D."/>
            <person name="Ming R."/>
        </authorList>
    </citation>
    <scope>NUCLEOTIDE SEQUENCE [LARGE SCALE GENOMIC DNA]</scope>
    <source>
        <tissue evidence="2">Young leaf</tissue>
    </source>
</reference>
<dbReference type="SUPFAM" id="SSF51726">
    <property type="entry name" value="UROD/MetE-like"/>
    <property type="match status" value="1"/>
</dbReference>
<evidence type="ECO:0000313" key="3">
    <source>
        <dbReference type="Proteomes" id="UP000464620"/>
    </source>
</evidence>
<feature type="domain" description="Uroporphyrinogen decarboxylase (URO-D)" evidence="1">
    <location>
        <begin position="66"/>
        <end position="107"/>
    </location>
</feature>
<dbReference type="Proteomes" id="UP000464620">
    <property type="component" value="Chromosome B09"/>
</dbReference>
<accession>A0A6B9VBE6</accession>
<organism evidence="2 3">
    <name type="scientific">Arachis hypogaea</name>
    <name type="common">Peanut</name>
    <dbReference type="NCBI Taxonomy" id="3818"/>
    <lineage>
        <taxon>Eukaryota</taxon>
        <taxon>Viridiplantae</taxon>
        <taxon>Streptophyta</taxon>
        <taxon>Embryophyta</taxon>
        <taxon>Tracheophyta</taxon>
        <taxon>Spermatophyta</taxon>
        <taxon>Magnoliopsida</taxon>
        <taxon>eudicotyledons</taxon>
        <taxon>Gunneridae</taxon>
        <taxon>Pentapetalae</taxon>
        <taxon>rosids</taxon>
        <taxon>fabids</taxon>
        <taxon>Fabales</taxon>
        <taxon>Fabaceae</taxon>
        <taxon>Papilionoideae</taxon>
        <taxon>50 kb inversion clade</taxon>
        <taxon>dalbergioids sensu lato</taxon>
        <taxon>Dalbergieae</taxon>
        <taxon>Pterocarpus clade</taxon>
        <taxon>Arachis</taxon>
    </lineage>
</organism>